<dbReference type="CDD" id="cd07818">
    <property type="entry name" value="SRPBCC_1"/>
    <property type="match status" value="1"/>
</dbReference>
<protein>
    <recommendedName>
        <fullName evidence="4">Polyketide cyclase / dehydrase and lipid transport</fullName>
    </recommendedName>
</protein>
<keyword evidence="1" id="KW-0472">Membrane</keyword>
<keyword evidence="1" id="KW-1133">Transmembrane helix</keyword>
<keyword evidence="1" id="KW-0812">Transmembrane</keyword>
<organism evidence="2 3">
    <name type="scientific">Dyadobacter arcticus</name>
    <dbReference type="NCBI Taxonomy" id="1078754"/>
    <lineage>
        <taxon>Bacteria</taxon>
        <taxon>Pseudomonadati</taxon>
        <taxon>Bacteroidota</taxon>
        <taxon>Cytophagia</taxon>
        <taxon>Cytophagales</taxon>
        <taxon>Spirosomataceae</taxon>
        <taxon>Dyadobacter</taxon>
    </lineage>
</organism>
<evidence type="ECO:0000313" key="3">
    <source>
        <dbReference type="Proteomes" id="UP001179181"/>
    </source>
</evidence>
<name>A0ABX0UN96_9BACT</name>
<dbReference type="RefSeq" id="WP_208408275.1">
    <property type="nucleotide sequence ID" value="NZ_JAASQJ010000002.1"/>
</dbReference>
<evidence type="ECO:0008006" key="4">
    <source>
        <dbReference type="Google" id="ProtNLM"/>
    </source>
</evidence>
<gene>
    <name evidence="2" type="ORF">FHS68_002095</name>
</gene>
<dbReference type="InterPro" id="IPR023393">
    <property type="entry name" value="START-like_dom_sf"/>
</dbReference>
<accession>A0ABX0UN96</accession>
<dbReference type="Pfam" id="PF10604">
    <property type="entry name" value="Polyketide_cyc2"/>
    <property type="match status" value="1"/>
</dbReference>
<proteinExistence type="predicted"/>
<keyword evidence="3" id="KW-1185">Reference proteome</keyword>
<dbReference type="InterPro" id="IPR019587">
    <property type="entry name" value="Polyketide_cyclase/dehydratase"/>
</dbReference>
<sequence>MITTIISIVAGIIALVLIIAFFMKKGYKTYSEITIHAPRQKVFDYIKQIRNQDNFSKWVMVDPRMKKEFKGTDGTVGFIYGWNGNKKAGDGEQEIKAITEGKNIETEIRFIRPFAGIAHAQMTTESLTDDQTKVSWSTASNMNYPLNIMLPMIVKMLEKDMDTSLTTLKSILEKSF</sequence>
<comment type="caution">
    <text evidence="2">The sequence shown here is derived from an EMBL/GenBank/DDBJ whole genome shotgun (WGS) entry which is preliminary data.</text>
</comment>
<dbReference type="EMBL" id="JAASQJ010000002">
    <property type="protein sequence ID" value="NIJ52925.1"/>
    <property type="molecule type" value="Genomic_DNA"/>
</dbReference>
<evidence type="ECO:0000313" key="2">
    <source>
        <dbReference type="EMBL" id="NIJ52925.1"/>
    </source>
</evidence>
<dbReference type="Gene3D" id="3.30.530.20">
    <property type="match status" value="1"/>
</dbReference>
<dbReference type="Proteomes" id="UP001179181">
    <property type="component" value="Unassembled WGS sequence"/>
</dbReference>
<feature type="transmembrane region" description="Helical" evidence="1">
    <location>
        <begin position="6"/>
        <end position="23"/>
    </location>
</feature>
<evidence type="ECO:0000256" key="1">
    <source>
        <dbReference type="SAM" id="Phobius"/>
    </source>
</evidence>
<dbReference type="SUPFAM" id="SSF55961">
    <property type="entry name" value="Bet v1-like"/>
    <property type="match status" value="1"/>
</dbReference>
<reference evidence="2 3" key="1">
    <citation type="submission" date="2020-03" db="EMBL/GenBank/DDBJ databases">
        <title>Genomic Encyclopedia of Type Strains, Phase IV (KMG-IV): sequencing the most valuable type-strain genomes for metagenomic binning, comparative biology and taxonomic classification.</title>
        <authorList>
            <person name="Goeker M."/>
        </authorList>
    </citation>
    <scope>NUCLEOTIDE SEQUENCE [LARGE SCALE GENOMIC DNA]</scope>
    <source>
        <strain evidence="2 3">DSM 102865</strain>
    </source>
</reference>